<reference evidence="1 2" key="2">
    <citation type="journal article" date="2016" name="Microb. Ecol.">
        <title>Genome Characteristics of a Novel Type I Methanotroph (Sn10-6) Isolated from a Flooded Indian Rice Field.</title>
        <authorList>
            <person name="Rahalkar M.C."/>
            <person name="Pandit P.S."/>
            <person name="Dhakephalkar P.K."/>
            <person name="Pore S."/>
            <person name="Arora P."/>
            <person name="Kapse N."/>
        </authorList>
    </citation>
    <scope>NUCLEOTIDE SEQUENCE [LARGE SCALE GENOMIC DNA]</scope>
    <source>
        <strain evidence="1 2">Sn10-6</strain>
    </source>
</reference>
<dbReference type="Proteomes" id="UP000033684">
    <property type="component" value="Unassembled WGS sequence"/>
</dbReference>
<keyword evidence="2" id="KW-1185">Reference proteome</keyword>
<name>A0A0F3IFG1_9GAMM</name>
<proteinExistence type="predicted"/>
<evidence type="ECO:0008006" key="3">
    <source>
        <dbReference type="Google" id="ProtNLM"/>
    </source>
</evidence>
<gene>
    <name evidence="1" type="ORF">VZ94_17785</name>
</gene>
<protein>
    <recommendedName>
        <fullName evidence="3">Peptidase M41 domain-containing protein</fullName>
    </recommendedName>
</protein>
<dbReference type="PATRIC" id="fig|1632867.3.peg.2585"/>
<sequence length="230" mass="26295">MNRSYLAQSLTHTVTTQELSKKIAIHEAGHAAAIYLGNMQKQLPPVFFQIQIDQPPNHKRLSTTEQNWLARIEGGRLIHTLPSCIDEATREFSEPEKQAYLHAFEADIMNFLVGPLAEANYIALRDDEIINSSLITLSALRNYGGSDDLKNAYEYAECLFDNRFAQERKLHELFLQAFEFINSGAVWRAIMALANHLLRCQQAVIDCEEITRVLDTHFYHRKPHTGLVLQ</sequence>
<evidence type="ECO:0000313" key="1">
    <source>
        <dbReference type="EMBL" id="KJV05501.1"/>
    </source>
</evidence>
<evidence type="ECO:0000313" key="2">
    <source>
        <dbReference type="Proteomes" id="UP000033684"/>
    </source>
</evidence>
<accession>A0A0F3IFG1</accession>
<dbReference type="RefSeq" id="WP_045780248.1">
    <property type="nucleotide sequence ID" value="NZ_LAJX01000219.1"/>
</dbReference>
<dbReference type="EMBL" id="LAJX01000219">
    <property type="protein sequence ID" value="KJV05501.1"/>
    <property type="molecule type" value="Genomic_DNA"/>
</dbReference>
<dbReference type="OrthoDB" id="5567255at2"/>
<dbReference type="AlphaFoldDB" id="A0A0F3IFG1"/>
<reference evidence="2" key="1">
    <citation type="submission" date="2015-03" db="EMBL/GenBank/DDBJ databases">
        <title>Draft genome sequence of a novel methanotroph (Sn10-6) isolated from flooded ricefield rhizosphere in India.</title>
        <authorList>
            <person name="Pandit P.S."/>
            <person name="Pore S.D."/>
            <person name="Arora P."/>
            <person name="Kapse N.G."/>
            <person name="Dhakephalkar P.K."/>
            <person name="Rahalkar M.C."/>
        </authorList>
    </citation>
    <scope>NUCLEOTIDE SEQUENCE [LARGE SCALE GENOMIC DNA]</scope>
    <source>
        <strain evidence="2">Sn10-6</strain>
    </source>
</reference>
<organism evidence="1 2">
    <name type="scientific">Methylocucumis oryzae</name>
    <dbReference type="NCBI Taxonomy" id="1632867"/>
    <lineage>
        <taxon>Bacteria</taxon>
        <taxon>Pseudomonadati</taxon>
        <taxon>Pseudomonadota</taxon>
        <taxon>Gammaproteobacteria</taxon>
        <taxon>Methylococcales</taxon>
        <taxon>Methylococcaceae</taxon>
        <taxon>Methylocucumis</taxon>
    </lineage>
</organism>
<comment type="caution">
    <text evidence="1">The sequence shown here is derived from an EMBL/GenBank/DDBJ whole genome shotgun (WGS) entry which is preliminary data.</text>
</comment>